<dbReference type="AlphaFoldDB" id="A0AAN4Z2V5"/>
<organism evidence="2 3">
    <name type="scientific">Pristionchus mayeri</name>
    <dbReference type="NCBI Taxonomy" id="1317129"/>
    <lineage>
        <taxon>Eukaryota</taxon>
        <taxon>Metazoa</taxon>
        <taxon>Ecdysozoa</taxon>
        <taxon>Nematoda</taxon>
        <taxon>Chromadorea</taxon>
        <taxon>Rhabditida</taxon>
        <taxon>Rhabditina</taxon>
        <taxon>Diplogasteromorpha</taxon>
        <taxon>Diplogasteroidea</taxon>
        <taxon>Neodiplogasteridae</taxon>
        <taxon>Pristionchus</taxon>
    </lineage>
</organism>
<dbReference type="PANTHER" id="PTHR35182">
    <property type="entry name" value="PROTEIN CBG13762"/>
    <property type="match status" value="1"/>
</dbReference>
<keyword evidence="1" id="KW-0812">Transmembrane</keyword>
<dbReference type="PANTHER" id="PTHR35182:SF1">
    <property type="entry name" value="COLD-SHOCK PROTEIN-RELATED"/>
    <property type="match status" value="1"/>
</dbReference>
<name>A0AAN4Z2V5_9BILA</name>
<gene>
    <name evidence="2" type="ORF">PMAYCL1PPCAC_01123</name>
</gene>
<comment type="caution">
    <text evidence="2">The sequence shown here is derived from an EMBL/GenBank/DDBJ whole genome shotgun (WGS) entry which is preliminary data.</text>
</comment>
<feature type="non-terminal residue" evidence="2">
    <location>
        <position position="1"/>
    </location>
</feature>
<keyword evidence="1" id="KW-1133">Transmembrane helix</keyword>
<accession>A0AAN4Z2V5</accession>
<sequence>ASLFNISVTHQLQNMVRVLLFAAIIGYTWAAVMQYPLKVGDKLELDLGRKGIKVWQRTTKDGKQETTRFCGPAERNIACGSWVDENFETSSAARVTSGGKLIIEKVTVADSGSYSTPDDKPRFTKHADGSVSAVAGTMIHVSVFK</sequence>
<dbReference type="EMBL" id="BTRK01000001">
    <property type="protein sequence ID" value="GMR30928.1"/>
    <property type="molecule type" value="Genomic_DNA"/>
</dbReference>
<evidence type="ECO:0000256" key="1">
    <source>
        <dbReference type="SAM" id="Phobius"/>
    </source>
</evidence>
<dbReference type="Proteomes" id="UP001328107">
    <property type="component" value="Unassembled WGS sequence"/>
</dbReference>
<reference evidence="3" key="1">
    <citation type="submission" date="2022-10" db="EMBL/GenBank/DDBJ databases">
        <title>Genome assembly of Pristionchus species.</title>
        <authorList>
            <person name="Yoshida K."/>
            <person name="Sommer R.J."/>
        </authorList>
    </citation>
    <scope>NUCLEOTIDE SEQUENCE [LARGE SCALE GENOMIC DNA]</scope>
    <source>
        <strain evidence="3">RS5460</strain>
    </source>
</reference>
<keyword evidence="3" id="KW-1185">Reference proteome</keyword>
<evidence type="ECO:0000313" key="3">
    <source>
        <dbReference type="Proteomes" id="UP001328107"/>
    </source>
</evidence>
<proteinExistence type="predicted"/>
<evidence type="ECO:0000313" key="2">
    <source>
        <dbReference type="EMBL" id="GMR30928.1"/>
    </source>
</evidence>
<feature type="transmembrane region" description="Helical" evidence="1">
    <location>
        <begin position="15"/>
        <end position="32"/>
    </location>
</feature>
<keyword evidence="1" id="KW-0472">Membrane</keyword>
<protein>
    <submittedName>
        <fullName evidence="2">Uncharacterized protein</fullName>
    </submittedName>
</protein>